<evidence type="ECO:0008006" key="5">
    <source>
        <dbReference type="Google" id="ProtNLM"/>
    </source>
</evidence>
<proteinExistence type="predicted"/>
<feature type="repeat" description="PPR" evidence="2">
    <location>
        <begin position="284"/>
        <end position="318"/>
    </location>
</feature>
<dbReference type="OrthoDB" id="1908617at2759"/>
<dbReference type="Pfam" id="PF13812">
    <property type="entry name" value="PPR_3"/>
    <property type="match status" value="1"/>
</dbReference>
<evidence type="ECO:0000256" key="1">
    <source>
        <dbReference type="ARBA" id="ARBA00022737"/>
    </source>
</evidence>
<comment type="caution">
    <text evidence="3">The sequence shown here is derived from an EMBL/GenBank/DDBJ whole genome shotgun (WGS) entry which is preliminary data.</text>
</comment>
<feature type="repeat" description="PPR" evidence="2">
    <location>
        <begin position="219"/>
        <end position="253"/>
    </location>
</feature>
<name>A0A8T2TZ19_CERRI</name>
<dbReference type="FunFam" id="1.25.40.10:FF:000309">
    <property type="entry name" value="Pentatricopeptide repeat-containing protein, chloroplastic"/>
    <property type="match status" value="1"/>
</dbReference>
<dbReference type="InterPro" id="IPR046960">
    <property type="entry name" value="PPR_At4g14850-like_plant"/>
</dbReference>
<organism evidence="3 4">
    <name type="scientific">Ceratopteris richardii</name>
    <name type="common">Triangle waterfern</name>
    <dbReference type="NCBI Taxonomy" id="49495"/>
    <lineage>
        <taxon>Eukaryota</taxon>
        <taxon>Viridiplantae</taxon>
        <taxon>Streptophyta</taxon>
        <taxon>Embryophyta</taxon>
        <taxon>Tracheophyta</taxon>
        <taxon>Polypodiopsida</taxon>
        <taxon>Polypodiidae</taxon>
        <taxon>Polypodiales</taxon>
        <taxon>Pteridineae</taxon>
        <taxon>Pteridaceae</taxon>
        <taxon>Parkerioideae</taxon>
        <taxon>Ceratopteris</taxon>
    </lineage>
</organism>
<dbReference type="FunFam" id="1.25.40.10:FF:000073">
    <property type="entry name" value="Pentatricopeptide repeat-containing protein chloroplastic"/>
    <property type="match status" value="1"/>
</dbReference>
<dbReference type="InterPro" id="IPR011990">
    <property type="entry name" value="TPR-like_helical_dom_sf"/>
</dbReference>
<dbReference type="OMA" id="ACITKES"/>
<reference evidence="3" key="1">
    <citation type="submission" date="2021-08" db="EMBL/GenBank/DDBJ databases">
        <title>WGS assembly of Ceratopteris richardii.</title>
        <authorList>
            <person name="Marchant D.B."/>
            <person name="Chen G."/>
            <person name="Jenkins J."/>
            <person name="Shu S."/>
            <person name="Leebens-Mack J."/>
            <person name="Grimwood J."/>
            <person name="Schmutz J."/>
            <person name="Soltis P."/>
            <person name="Soltis D."/>
            <person name="Chen Z.-H."/>
        </authorList>
    </citation>
    <scope>NUCLEOTIDE SEQUENCE</scope>
    <source>
        <strain evidence="3">Whitten #5841</strain>
        <tissue evidence="3">Leaf</tissue>
    </source>
</reference>
<dbReference type="NCBIfam" id="TIGR00756">
    <property type="entry name" value="PPR"/>
    <property type="match status" value="7"/>
</dbReference>
<evidence type="ECO:0000313" key="3">
    <source>
        <dbReference type="EMBL" id="KAH7425709.1"/>
    </source>
</evidence>
<keyword evidence="1" id="KW-0677">Repeat</keyword>
<feature type="repeat" description="PPR" evidence="2">
    <location>
        <begin position="586"/>
        <end position="620"/>
    </location>
</feature>
<feature type="repeat" description="PPR" evidence="2">
    <location>
        <begin position="485"/>
        <end position="519"/>
    </location>
</feature>
<evidence type="ECO:0000313" key="4">
    <source>
        <dbReference type="Proteomes" id="UP000825935"/>
    </source>
</evidence>
<sequence>METSPLQRLILYHRGGKTLFRDSVFSFLQNCVRNQNITLCRILHCLVIFHELYSISSLGDHLIRFFGLYGHLLEANLAFSKVVQESTYTWEAIISAHVSQGQNKRALFLYDSMQMPPSKCVYLAVLRACITKESTYNGRLIHARIIRAELDSDLAIASSLIYMYAQCGELEDACKVFDEWAGSDVVMWNCMITAYTARGHVLSCLKLYEQMGQKGIEPDQVTYVSILKACAQLQLLREGWLLHNEIIRKGFDSNEIVGNILVDMYAKCKKRNESDRMFRLSCQNIVSWNTKISGCIQYGKYDSALDLFKKMRQQGLQPDKITFLSVIKACANLDIKEGHLIHSEANKQGIGNDLAVNNALIHMYAKKGNLEVAREIFDSLPCHDMVSWGAMVDGYVESGQHESAFMLVANMFSQGFKPEKVILLSLAKACSDIKALGGGQIVHHQIIEIELGIDNVVASTLMDMYAKCKCLGEAWSIFEKLSNRDVVAWSVMISGHVQVGDDLVAFDLFQRMQQEGVNPDKVTYLCLLKASGNLQSIVQGKQVHHLMMRNQLDLDIVVTCSLVDMYIKCGDLGSARQVFEKIPVHNEVSWSIIISGYLEHGQYLPALELFQKMIKEGFTPDKVMTLSILKAIGSIAAIGPGMVVHDQIIRMMVDTDVMVCNTLIDMYAKCGRIKEAHKVFEFLPNRDNISWNVIIAANALNENHGQVIQAFTDMKQEGLKPTESTFTSVLSSCCQAGKMDDVRQHFEQMIKDHAISPTVEHLNCIIDALGRAARFDDARHFIETMSTLPDITTWLSLLTACGTYKNVEFGRFCFNAAVQLDPNVAATYVLMSNLYANVNMWEDAHKIQLLQQQTCTEVSSNLSTTDYGSPAEFCCIDSDTMYKEVSKSKETDYMSLFN</sequence>
<protein>
    <recommendedName>
        <fullName evidence="5">Pentatricopeptide repeat-containing protein</fullName>
    </recommendedName>
</protein>
<dbReference type="Proteomes" id="UP000825935">
    <property type="component" value="Chromosome 11"/>
</dbReference>
<feature type="repeat" description="PPR" evidence="2">
    <location>
        <begin position="184"/>
        <end position="218"/>
    </location>
</feature>
<evidence type="ECO:0000256" key="2">
    <source>
        <dbReference type="PROSITE-ProRule" id="PRU00708"/>
    </source>
</evidence>
<gene>
    <name evidence="3" type="ORF">KP509_11G067400</name>
</gene>
<dbReference type="Pfam" id="PF13041">
    <property type="entry name" value="PPR_2"/>
    <property type="match status" value="5"/>
</dbReference>
<dbReference type="GO" id="GO:0009451">
    <property type="term" value="P:RNA modification"/>
    <property type="evidence" value="ECO:0007669"/>
    <property type="project" value="InterPro"/>
</dbReference>
<dbReference type="Pfam" id="PF01535">
    <property type="entry name" value="PPR"/>
    <property type="match status" value="4"/>
</dbReference>
<dbReference type="InterPro" id="IPR002885">
    <property type="entry name" value="PPR_rpt"/>
</dbReference>
<dbReference type="EMBL" id="CM035416">
    <property type="protein sequence ID" value="KAH7425709.1"/>
    <property type="molecule type" value="Genomic_DNA"/>
</dbReference>
<feature type="repeat" description="PPR" evidence="2">
    <location>
        <begin position="722"/>
        <end position="756"/>
    </location>
</feature>
<accession>A0A8T2TZ19</accession>
<dbReference type="Gene3D" id="1.25.40.10">
    <property type="entry name" value="Tetratricopeptide repeat domain"/>
    <property type="match status" value="8"/>
</dbReference>
<dbReference type="InterPro" id="IPR046848">
    <property type="entry name" value="E_motif"/>
</dbReference>
<keyword evidence="4" id="KW-1185">Reference proteome</keyword>
<dbReference type="GO" id="GO:0003729">
    <property type="term" value="F:mRNA binding"/>
    <property type="evidence" value="ECO:0007669"/>
    <property type="project" value="UniProtKB-ARBA"/>
</dbReference>
<dbReference type="PROSITE" id="PS51375">
    <property type="entry name" value="PPR"/>
    <property type="match status" value="8"/>
</dbReference>
<dbReference type="PANTHER" id="PTHR47926">
    <property type="entry name" value="PENTATRICOPEPTIDE REPEAT-CONTAINING PROTEIN"/>
    <property type="match status" value="1"/>
</dbReference>
<feature type="repeat" description="PPR" evidence="2">
    <location>
        <begin position="384"/>
        <end position="418"/>
    </location>
</feature>
<dbReference type="FunFam" id="1.25.40.10:FF:000351">
    <property type="entry name" value="Pentatricopeptide repeat-containing protein"/>
    <property type="match status" value="1"/>
</dbReference>
<dbReference type="Pfam" id="PF20431">
    <property type="entry name" value="E_motif"/>
    <property type="match status" value="1"/>
</dbReference>
<feature type="repeat" description="PPR" evidence="2">
    <location>
        <begin position="656"/>
        <end position="690"/>
    </location>
</feature>
<dbReference type="AlphaFoldDB" id="A0A8T2TZ19"/>
<dbReference type="FunFam" id="1.25.40.10:FF:000285">
    <property type="entry name" value="Pentatricopeptide repeat-containing protein, chloroplastic"/>
    <property type="match status" value="2"/>
</dbReference>
<dbReference type="FunFam" id="1.25.40.10:FF:000090">
    <property type="entry name" value="Pentatricopeptide repeat-containing protein, chloroplastic"/>
    <property type="match status" value="1"/>
</dbReference>